<reference evidence="2" key="1">
    <citation type="journal article" date="2019" name="Int. J. Syst. Evol. Microbiol.">
        <title>The Global Catalogue of Microorganisms (GCM) 10K type strain sequencing project: providing services to taxonomists for standard genome sequencing and annotation.</title>
        <authorList>
            <consortium name="The Broad Institute Genomics Platform"/>
            <consortium name="The Broad Institute Genome Sequencing Center for Infectious Disease"/>
            <person name="Wu L."/>
            <person name="Ma J."/>
        </authorList>
    </citation>
    <scope>NUCLEOTIDE SEQUENCE [LARGE SCALE GENOMIC DNA]</scope>
    <source>
        <strain evidence="2">CGMCC 4.5581</strain>
    </source>
</reference>
<organism evidence="1 2">
    <name type="scientific">Modestobacter marinus</name>
    <dbReference type="NCBI Taxonomy" id="477641"/>
    <lineage>
        <taxon>Bacteria</taxon>
        <taxon>Bacillati</taxon>
        <taxon>Actinomycetota</taxon>
        <taxon>Actinomycetes</taxon>
        <taxon>Geodermatophilales</taxon>
        <taxon>Geodermatophilaceae</taxon>
        <taxon>Modestobacter</taxon>
    </lineage>
</organism>
<comment type="caution">
    <text evidence="1">The sequence shown here is derived from an EMBL/GenBank/DDBJ whole genome shotgun (WGS) entry which is preliminary data.</text>
</comment>
<evidence type="ECO:0000313" key="1">
    <source>
        <dbReference type="EMBL" id="GGL83828.1"/>
    </source>
</evidence>
<sequence>MRQLSLAFDMNPIPAPGTTYLSTVIDRSDDRATLAVAMGVADYFRLSADDARRIVGAGRRR</sequence>
<dbReference type="EMBL" id="BMMI01000012">
    <property type="protein sequence ID" value="GGL83828.1"/>
    <property type="molecule type" value="Genomic_DNA"/>
</dbReference>
<keyword evidence="2" id="KW-1185">Reference proteome</keyword>
<protein>
    <submittedName>
        <fullName evidence="1">Uncharacterized protein</fullName>
    </submittedName>
</protein>
<gene>
    <name evidence="1" type="ORF">GCM10011589_45280</name>
</gene>
<dbReference type="Proteomes" id="UP000648663">
    <property type="component" value="Unassembled WGS sequence"/>
</dbReference>
<proteinExistence type="predicted"/>
<name>A0ABQ2GAU1_9ACTN</name>
<accession>A0ABQ2GAU1</accession>
<evidence type="ECO:0000313" key="2">
    <source>
        <dbReference type="Proteomes" id="UP000648663"/>
    </source>
</evidence>